<protein>
    <submittedName>
        <fullName evidence="1">Uncharacterized protein</fullName>
    </submittedName>
</protein>
<reference evidence="1" key="1">
    <citation type="submission" date="2019-08" db="EMBL/GenBank/DDBJ databases">
        <authorList>
            <person name="Kucharzyk K."/>
            <person name="Murdoch R.W."/>
            <person name="Higgins S."/>
            <person name="Loffler F."/>
        </authorList>
    </citation>
    <scope>NUCLEOTIDE SEQUENCE</scope>
</reference>
<evidence type="ECO:0000313" key="1">
    <source>
        <dbReference type="EMBL" id="MPN25660.1"/>
    </source>
</evidence>
<accession>A0A645GHL6</accession>
<proteinExistence type="predicted"/>
<dbReference type="EMBL" id="VSSQ01074912">
    <property type="protein sequence ID" value="MPN25660.1"/>
    <property type="molecule type" value="Genomic_DNA"/>
</dbReference>
<gene>
    <name evidence="1" type="ORF">SDC9_173072</name>
</gene>
<sequence length="96" mass="9465">MGGALRVGHHHAAGIGGDVGGALLCDGVDSAAVGACRGDAGRGKGQGAGGLVVEVFPRTVHLLLPLIQDGRVIIRGKLSVRACDADGQVGVFVGID</sequence>
<comment type="caution">
    <text evidence="1">The sequence shown here is derived from an EMBL/GenBank/DDBJ whole genome shotgun (WGS) entry which is preliminary data.</text>
</comment>
<name>A0A645GHL6_9ZZZZ</name>
<organism evidence="1">
    <name type="scientific">bioreactor metagenome</name>
    <dbReference type="NCBI Taxonomy" id="1076179"/>
    <lineage>
        <taxon>unclassified sequences</taxon>
        <taxon>metagenomes</taxon>
        <taxon>ecological metagenomes</taxon>
    </lineage>
</organism>
<dbReference type="AlphaFoldDB" id="A0A645GHL6"/>